<evidence type="ECO:0000313" key="13">
    <source>
        <dbReference type="EMBL" id="SPQ18976.1"/>
    </source>
</evidence>
<dbReference type="FunFam" id="3.40.50.300:FF:001067">
    <property type="entry name" value="DNA mismatch repair protein MSH5"/>
    <property type="match status" value="1"/>
</dbReference>
<evidence type="ECO:0000256" key="7">
    <source>
        <dbReference type="ARBA" id="ARBA00023125"/>
    </source>
</evidence>
<gene>
    <name evidence="13" type="ORF">TT172_LOCUS1395</name>
</gene>
<dbReference type="SUPFAM" id="SSF52540">
    <property type="entry name" value="P-loop containing nucleoside triphosphate hydrolases"/>
    <property type="match status" value="1"/>
</dbReference>
<dbReference type="PROSITE" id="PS00486">
    <property type="entry name" value="DNA_MISMATCH_REPAIR_2"/>
    <property type="match status" value="1"/>
</dbReference>
<keyword evidence="8" id="KW-0539">Nucleus</keyword>
<evidence type="ECO:0000259" key="12">
    <source>
        <dbReference type="PROSITE" id="PS00486"/>
    </source>
</evidence>
<dbReference type="InterPro" id="IPR000432">
    <property type="entry name" value="DNA_mismatch_repair_MutS_C"/>
</dbReference>
<evidence type="ECO:0000256" key="3">
    <source>
        <dbReference type="ARBA" id="ARBA00006271"/>
    </source>
</evidence>
<dbReference type="GO" id="GO:0005524">
    <property type="term" value="F:ATP binding"/>
    <property type="evidence" value="ECO:0007669"/>
    <property type="project" value="UniProtKB-KW"/>
</dbReference>
<dbReference type="PANTHER" id="PTHR11361">
    <property type="entry name" value="DNA MISMATCH REPAIR PROTEIN MUTS FAMILY MEMBER"/>
    <property type="match status" value="1"/>
</dbReference>
<dbReference type="Gene3D" id="1.10.1420.10">
    <property type="match status" value="1"/>
</dbReference>
<dbReference type="PANTHER" id="PTHR11361:SF20">
    <property type="entry name" value="MUTS PROTEIN HOMOLOG 5"/>
    <property type="match status" value="1"/>
</dbReference>
<feature type="domain" description="DNA mismatch repair proteins mutS family" evidence="12">
    <location>
        <begin position="547"/>
        <end position="563"/>
    </location>
</feature>
<proteinExistence type="inferred from homology"/>
<dbReference type="GO" id="GO:0005694">
    <property type="term" value="C:chromosome"/>
    <property type="evidence" value="ECO:0007669"/>
    <property type="project" value="UniProtKB-SubCell"/>
</dbReference>
<keyword evidence="7" id="KW-0238">DNA-binding</keyword>
<name>A0A446B8Y5_9PEZI</name>
<accession>A0A446B8Y5</accession>
<evidence type="ECO:0000256" key="6">
    <source>
        <dbReference type="ARBA" id="ARBA00022840"/>
    </source>
</evidence>
<sequence>MALDVDKDGRVGCAYYVALDEELVLEEEIPMGGIEAVDTLLLLVQPTSVIIPNRAPGDLIEFLERDAYRFDGSEGSDGEQGSYILRHVVSAQFDYDAGKEALTKVDVEPAKPDPVQVQSLEEEPVQSIGSSSHNKLMRLAERINFESCLSVGCAGAVLNDLERRRIAEQPSTGEGGDFTFSVRSIKMESAEDTMIISADSLISLQILQSELHPNPQTRSSNSSEPKAKEALSVTGLLQALASSAQGKRRLRQILLRPSTDLAVIRERHMSIEILLRTENSEIAKNMRKQLRKLKNPNTLLRHICSEINVKRFLHVGDIIIRTIDFQLSKDSGRTEILPGASEYLDGLREEFAHEKGYIMASIIPRLMLDLDVQYGDLPSRIADEEIEVIMALAAAVLEHEEAILSASELFGELDSMLALALAAEKYNWTAPTMTASNVIDIVDGRHPLQELLVPSFIPNDCALAGGCGASDLEDDSSGKSVYMRQVALIVYLAHTGSYVPAARATIGVTDRILTRIATRETVVNDESAFLVDLKQAAFAMNFATRRSLLLIDEFGKGTTADSGSALFTAYLTYFLGLGTERPKVLAGTHFHEVFENGLLMPGEDVAFGHMDVRLDPGAEDPDEAVTFLFRLLPGRGSSSLGVLCAASNDVPSDVINRARAIVALLDNNESLLEACSDMTQEDKRRLEEAELVARRFLALEIPDRGREQGGSVPIRDMLRSVLAPGEAPTSGP</sequence>
<evidence type="ECO:0000256" key="10">
    <source>
        <dbReference type="ARBA" id="ARBA00073549"/>
    </source>
</evidence>
<dbReference type="SMART" id="SM00534">
    <property type="entry name" value="MUTSac"/>
    <property type="match status" value="1"/>
</dbReference>
<evidence type="ECO:0000256" key="2">
    <source>
        <dbReference type="ARBA" id="ARBA00004286"/>
    </source>
</evidence>
<keyword evidence="9" id="KW-0469">Meiosis</keyword>
<dbReference type="InterPro" id="IPR027417">
    <property type="entry name" value="P-loop_NTPase"/>
</dbReference>
<evidence type="ECO:0000256" key="5">
    <source>
        <dbReference type="ARBA" id="ARBA00022741"/>
    </source>
</evidence>
<dbReference type="GO" id="GO:0051026">
    <property type="term" value="P:chiasma assembly"/>
    <property type="evidence" value="ECO:0007669"/>
    <property type="project" value="TreeGrafter"/>
</dbReference>
<dbReference type="GO" id="GO:0140664">
    <property type="term" value="F:ATP-dependent DNA damage sensor activity"/>
    <property type="evidence" value="ECO:0007669"/>
    <property type="project" value="InterPro"/>
</dbReference>
<keyword evidence="4" id="KW-0158">Chromosome</keyword>
<dbReference type="InterPro" id="IPR007696">
    <property type="entry name" value="DNA_mismatch_repair_MutS_core"/>
</dbReference>
<dbReference type="Pfam" id="PF00488">
    <property type="entry name" value="MutS_V"/>
    <property type="match status" value="1"/>
</dbReference>
<evidence type="ECO:0000313" key="14">
    <source>
        <dbReference type="Proteomes" id="UP000289323"/>
    </source>
</evidence>
<dbReference type="CDD" id="cd03281">
    <property type="entry name" value="ABC_MSH5_euk"/>
    <property type="match status" value="1"/>
</dbReference>
<dbReference type="AlphaFoldDB" id="A0A446B8Y5"/>
<dbReference type="Pfam" id="PF05192">
    <property type="entry name" value="MutS_III"/>
    <property type="match status" value="1"/>
</dbReference>
<keyword evidence="6" id="KW-0067">ATP-binding</keyword>
<dbReference type="InterPro" id="IPR045076">
    <property type="entry name" value="MutS"/>
</dbReference>
<protein>
    <recommendedName>
        <fullName evidence="10">DNA mismatch repair protein MSH5</fullName>
    </recommendedName>
    <alternativeName>
        <fullName evidence="11">MutS protein homolog 5</fullName>
    </alternativeName>
</protein>
<reference evidence="13 14" key="1">
    <citation type="submission" date="2018-04" db="EMBL/GenBank/DDBJ databases">
        <authorList>
            <person name="Huttner S."/>
            <person name="Dainat J."/>
        </authorList>
    </citation>
    <scope>NUCLEOTIDE SEQUENCE [LARGE SCALE GENOMIC DNA]</scope>
</reference>
<dbReference type="SMART" id="SM00533">
    <property type="entry name" value="MUTSd"/>
    <property type="match status" value="1"/>
</dbReference>
<dbReference type="EMBL" id="OUUZ01000001">
    <property type="protein sequence ID" value="SPQ18976.1"/>
    <property type="molecule type" value="Genomic_DNA"/>
</dbReference>
<organism evidence="13 14">
    <name type="scientific">Thermothielavioides terrestris</name>
    <dbReference type="NCBI Taxonomy" id="2587410"/>
    <lineage>
        <taxon>Eukaryota</taxon>
        <taxon>Fungi</taxon>
        <taxon>Dikarya</taxon>
        <taxon>Ascomycota</taxon>
        <taxon>Pezizomycotina</taxon>
        <taxon>Sordariomycetes</taxon>
        <taxon>Sordariomycetidae</taxon>
        <taxon>Sordariales</taxon>
        <taxon>Chaetomiaceae</taxon>
        <taxon>Thermothielavioides</taxon>
    </lineage>
</organism>
<evidence type="ECO:0000256" key="11">
    <source>
        <dbReference type="ARBA" id="ARBA00077470"/>
    </source>
</evidence>
<dbReference type="SUPFAM" id="SSF48334">
    <property type="entry name" value="DNA repair protein MutS, domain III"/>
    <property type="match status" value="1"/>
</dbReference>
<evidence type="ECO:0000256" key="1">
    <source>
        <dbReference type="ARBA" id="ARBA00004123"/>
    </source>
</evidence>
<dbReference type="Gene3D" id="3.40.50.300">
    <property type="entry name" value="P-loop containing nucleotide triphosphate hydrolases"/>
    <property type="match status" value="1"/>
</dbReference>
<comment type="subcellular location">
    <subcellularLocation>
        <location evidence="2">Chromosome</location>
    </subcellularLocation>
    <subcellularLocation>
        <location evidence="1">Nucleus</location>
    </subcellularLocation>
</comment>
<comment type="similarity">
    <text evidence="3">Belongs to the DNA mismatch repair MutS family.</text>
</comment>
<evidence type="ECO:0000256" key="9">
    <source>
        <dbReference type="ARBA" id="ARBA00023254"/>
    </source>
</evidence>
<evidence type="ECO:0000256" key="4">
    <source>
        <dbReference type="ARBA" id="ARBA00022454"/>
    </source>
</evidence>
<dbReference type="GO" id="GO:0005634">
    <property type="term" value="C:nucleus"/>
    <property type="evidence" value="ECO:0007669"/>
    <property type="project" value="UniProtKB-SubCell"/>
</dbReference>
<keyword evidence="5" id="KW-0547">Nucleotide-binding</keyword>
<dbReference type="GO" id="GO:0006298">
    <property type="term" value="P:mismatch repair"/>
    <property type="evidence" value="ECO:0007669"/>
    <property type="project" value="InterPro"/>
</dbReference>
<dbReference type="GO" id="GO:0030983">
    <property type="term" value="F:mismatched DNA binding"/>
    <property type="evidence" value="ECO:0007669"/>
    <property type="project" value="InterPro"/>
</dbReference>
<evidence type="ECO:0000256" key="8">
    <source>
        <dbReference type="ARBA" id="ARBA00023242"/>
    </source>
</evidence>
<dbReference type="Proteomes" id="UP000289323">
    <property type="component" value="Unassembled WGS sequence"/>
</dbReference>
<dbReference type="InterPro" id="IPR036187">
    <property type="entry name" value="DNA_mismatch_repair_MutS_sf"/>
</dbReference>